<name>A0A1Y6CLH6_9BACT</name>
<gene>
    <name evidence="4" type="ORF">SAMN06296036_12654</name>
</gene>
<feature type="coiled-coil region" evidence="1">
    <location>
        <begin position="34"/>
        <end position="183"/>
    </location>
</feature>
<feature type="compositionally biased region" description="Polar residues" evidence="2">
    <location>
        <begin position="305"/>
        <end position="316"/>
    </location>
</feature>
<evidence type="ECO:0000256" key="2">
    <source>
        <dbReference type="SAM" id="MobiDB-lite"/>
    </source>
</evidence>
<keyword evidence="3" id="KW-1133">Transmembrane helix</keyword>
<accession>A0A1Y6CLH6</accession>
<keyword evidence="1" id="KW-0175">Coiled coil</keyword>
<keyword evidence="5" id="KW-1185">Reference proteome</keyword>
<dbReference type="RefSeq" id="WP_132324245.1">
    <property type="nucleotide sequence ID" value="NZ_FWZT01000026.1"/>
</dbReference>
<dbReference type="Gene3D" id="1.10.287.1490">
    <property type="match status" value="1"/>
</dbReference>
<evidence type="ECO:0000256" key="3">
    <source>
        <dbReference type="SAM" id="Phobius"/>
    </source>
</evidence>
<keyword evidence="3" id="KW-0472">Membrane</keyword>
<evidence type="ECO:0000256" key="1">
    <source>
        <dbReference type="SAM" id="Coils"/>
    </source>
</evidence>
<dbReference type="OrthoDB" id="10016534at2"/>
<dbReference type="EMBL" id="FWZT01000026">
    <property type="protein sequence ID" value="SMF71227.1"/>
    <property type="molecule type" value="Genomic_DNA"/>
</dbReference>
<feature type="region of interest" description="Disordered" evidence="2">
    <location>
        <begin position="263"/>
        <end position="316"/>
    </location>
</feature>
<dbReference type="AlphaFoldDB" id="A0A1Y6CLH6"/>
<dbReference type="STRING" id="1513793.SAMN06296036_12654"/>
<proteinExistence type="predicted"/>
<dbReference type="Proteomes" id="UP000192907">
    <property type="component" value="Unassembled WGS sequence"/>
</dbReference>
<organism evidence="4 5">
    <name type="scientific">Pseudobacteriovorax antillogorgiicola</name>
    <dbReference type="NCBI Taxonomy" id="1513793"/>
    <lineage>
        <taxon>Bacteria</taxon>
        <taxon>Pseudomonadati</taxon>
        <taxon>Bdellovibrionota</taxon>
        <taxon>Oligoflexia</taxon>
        <taxon>Oligoflexales</taxon>
        <taxon>Pseudobacteriovoracaceae</taxon>
        <taxon>Pseudobacteriovorax</taxon>
    </lineage>
</organism>
<evidence type="ECO:0000313" key="4">
    <source>
        <dbReference type="EMBL" id="SMF71227.1"/>
    </source>
</evidence>
<sequence>MDDSILYLAVAAAAFALVYAFLTRKQFLNSKALAREASAQVDKTQKKVQKLENQASQHQKAVQQLRDSLQAAEKKLAESQKRLHSKDDDVAKVKADFDAQLVIETRKRDHVEEQNKALTEQLAQAVREKKEAQTEAEQLSSKAVSKDELKSAKGDLEKLQKQLQQARKENKSLKHQVEKAREILSKVKPGELKRLKVKANRMEQLYTSMKGLREMAEERNQNWETALRLMAVHITGKSVDDKAATAPLVGEALEAIGSNLVHDEHTFGSEEAPGTEKASPEDTADVPQEASREAPNEPEDDKSIPATTPTETVETL</sequence>
<keyword evidence="3" id="KW-0812">Transmembrane</keyword>
<feature type="transmembrane region" description="Helical" evidence="3">
    <location>
        <begin position="6"/>
        <end position="22"/>
    </location>
</feature>
<protein>
    <submittedName>
        <fullName evidence="4">Uncharacterized protein</fullName>
    </submittedName>
</protein>
<reference evidence="5" key="1">
    <citation type="submission" date="2017-04" db="EMBL/GenBank/DDBJ databases">
        <authorList>
            <person name="Varghese N."/>
            <person name="Submissions S."/>
        </authorList>
    </citation>
    <scope>NUCLEOTIDE SEQUENCE [LARGE SCALE GENOMIC DNA]</scope>
    <source>
        <strain evidence="5">RKEM611</strain>
    </source>
</reference>
<evidence type="ECO:0000313" key="5">
    <source>
        <dbReference type="Proteomes" id="UP000192907"/>
    </source>
</evidence>